<evidence type="ECO:0000259" key="7">
    <source>
        <dbReference type="Pfam" id="PF06813"/>
    </source>
</evidence>
<dbReference type="Gene3D" id="1.20.1250.20">
    <property type="entry name" value="MFS general substrate transporter like domains"/>
    <property type="match status" value="1"/>
</dbReference>
<dbReference type="EMBL" id="JAHRHJ020000005">
    <property type="protein sequence ID" value="KAH9316721.1"/>
    <property type="molecule type" value="Genomic_DNA"/>
</dbReference>
<feature type="transmembrane region" description="Helical" evidence="6">
    <location>
        <begin position="107"/>
        <end position="130"/>
    </location>
</feature>
<feature type="transmembrane region" description="Helical" evidence="6">
    <location>
        <begin position="243"/>
        <end position="266"/>
    </location>
</feature>
<dbReference type="PANTHER" id="PTHR21576">
    <property type="entry name" value="UNCHARACTERIZED NODULIN-LIKE PROTEIN"/>
    <property type="match status" value="1"/>
</dbReference>
<evidence type="ECO:0000256" key="4">
    <source>
        <dbReference type="ARBA" id="ARBA00023136"/>
    </source>
</evidence>
<feature type="compositionally biased region" description="Basic and acidic residues" evidence="5">
    <location>
        <begin position="290"/>
        <end position="300"/>
    </location>
</feature>
<protein>
    <recommendedName>
        <fullName evidence="11">Nodulin-like domain-containing protein</fullName>
    </recommendedName>
</protein>
<feature type="domain" description="Nodulin-like" evidence="7">
    <location>
        <begin position="12"/>
        <end position="261"/>
    </location>
</feature>
<dbReference type="OMA" id="INNMGQL"/>
<accession>A0AA38G504</accession>
<dbReference type="CDD" id="cd17354">
    <property type="entry name" value="MFS_Mch1p_like"/>
    <property type="match status" value="1"/>
</dbReference>
<dbReference type="Pfam" id="PF06813">
    <property type="entry name" value="Nodulin-like"/>
    <property type="match status" value="1"/>
</dbReference>
<feature type="transmembrane region" description="Helical" evidence="6">
    <location>
        <begin position="77"/>
        <end position="95"/>
    </location>
</feature>
<feature type="transmembrane region" description="Helical" evidence="6">
    <location>
        <begin position="423"/>
        <end position="444"/>
    </location>
</feature>
<dbReference type="PANTHER" id="PTHR21576:SF154">
    <property type="entry name" value="OS04G0502800 PROTEIN"/>
    <property type="match status" value="1"/>
</dbReference>
<evidence type="ECO:0000256" key="3">
    <source>
        <dbReference type="ARBA" id="ARBA00022989"/>
    </source>
</evidence>
<dbReference type="Proteomes" id="UP000824469">
    <property type="component" value="Unassembled WGS sequence"/>
</dbReference>
<dbReference type="Pfam" id="PF23262">
    <property type="entry name" value="NFD4_C"/>
    <property type="match status" value="1"/>
</dbReference>
<name>A0AA38G504_TAXCH</name>
<comment type="caution">
    <text evidence="9">The sequence shown here is derived from an EMBL/GenBank/DDBJ whole genome shotgun (WGS) entry which is preliminary data.</text>
</comment>
<evidence type="ECO:0000313" key="9">
    <source>
        <dbReference type="EMBL" id="KAH9316721.1"/>
    </source>
</evidence>
<feature type="transmembrane region" description="Helical" evidence="6">
    <location>
        <begin position="356"/>
        <end position="377"/>
    </location>
</feature>
<feature type="transmembrane region" description="Helical" evidence="6">
    <location>
        <begin position="171"/>
        <end position="191"/>
    </location>
</feature>
<evidence type="ECO:0000256" key="5">
    <source>
        <dbReference type="SAM" id="MobiDB-lite"/>
    </source>
</evidence>
<dbReference type="InterPro" id="IPR036259">
    <property type="entry name" value="MFS_trans_sf"/>
</dbReference>
<proteinExistence type="predicted"/>
<feature type="transmembrane region" description="Helical" evidence="6">
    <location>
        <begin position="551"/>
        <end position="572"/>
    </location>
</feature>
<evidence type="ECO:0000313" key="10">
    <source>
        <dbReference type="Proteomes" id="UP000824469"/>
    </source>
</evidence>
<feature type="transmembrane region" description="Helical" evidence="6">
    <location>
        <begin position="481"/>
        <end position="502"/>
    </location>
</feature>
<feature type="transmembrane region" description="Helical" evidence="6">
    <location>
        <begin position="383"/>
        <end position="402"/>
    </location>
</feature>
<organism evidence="9 10">
    <name type="scientific">Taxus chinensis</name>
    <name type="common">Chinese yew</name>
    <name type="synonym">Taxus wallichiana var. chinensis</name>
    <dbReference type="NCBI Taxonomy" id="29808"/>
    <lineage>
        <taxon>Eukaryota</taxon>
        <taxon>Viridiplantae</taxon>
        <taxon>Streptophyta</taxon>
        <taxon>Embryophyta</taxon>
        <taxon>Tracheophyta</taxon>
        <taxon>Spermatophyta</taxon>
        <taxon>Pinopsida</taxon>
        <taxon>Pinidae</taxon>
        <taxon>Conifers II</taxon>
        <taxon>Cupressales</taxon>
        <taxon>Taxaceae</taxon>
        <taxon>Taxus</taxon>
    </lineage>
</organism>
<feature type="transmembrane region" description="Helical" evidence="6">
    <location>
        <begin position="211"/>
        <end position="231"/>
    </location>
</feature>
<dbReference type="InterPro" id="IPR010658">
    <property type="entry name" value="Nodulin-like"/>
</dbReference>
<dbReference type="InterPro" id="IPR056555">
    <property type="entry name" value="NFD4_C"/>
</dbReference>
<feature type="transmembrane region" description="Helical" evidence="6">
    <location>
        <begin position="13"/>
        <end position="33"/>
    </location>
</feature>
<keyword evidence="4 6" id="KW-0472">Membrane</keyword>
<evidence type="ECO:0008006" key="11">
    <source>
        <dbReference type="Google" id="ProtNLM"/>
    </source>
</evidence>
<keyword evidence="3 6" id="KW-1133">Transmembrane helix</keyword>
<keyword evidence="2 6" id="KW-0812">Transmembrane</keyword>
<feature type="compositionally biased region" description="Polar residues" evidence="5">
    <location>
        <begin position="302"/>
        <end position="314"/>
    </location>
</feature>
<keyword evidence="10" id="KW-1185">Reference proteome</keyword>
<dbReference type="AlphaFoldDB" id="A0AA38G504"/>
<feature type="region of interest" description="Disordered" evidence="5">
    <location>
        <begin position="286"/>
        <end position="318"/>
    </location>
</feature>
<evidence type="ECO:0000256" key="2">
    <source>
        <dbReference type="ARBA" id="ARBA00022692"/>
    </source>
</evidence>
<evidence type="ECO:0000256" key="1">
    <source>
        <dbReference type="ARBA" id="ARBA00004141"/>
    </source>
</evidence>
<feature type="transmembrane region" description="Helical" evidence="6">
    <location>
        <begin position="450"/>
        <end position="469"/>
    </location>
</feature>
<feature type="domain" description="NFD4 C-terminal" evidence="8">
    <location>
        <begin position="347"/>
        <end position="511"/>
    </location>
</feature>
<sequence length="604" mass="65553">MSELVPSVLARKWLGFGASICVQAFAGNTYAFPNYSPTLKKVMHYNQLQLNNLGVAKDLGENVGLIAGLVCNKLPPWVLLSIGAFNGLVGYGVLWLASTGRIPPLPYWQMCVALGIGANSSTWFNTAVLLTCMRNFPHSRGTVVGILKGFVGLSGAIFSQLSTAIFPDNPIMVLFLLAVAPTIVSLVAMHFIVPVKPTAGCGDDPDEQEHFVFIIVTCIGLAIYILGVTILDNFVSLRGGFTSKVIAVVMLTFLAVPLLIPSRIYVGNLAKWNKWPISTHMRGPASEPLLKAERPRRDVENDSSTSSLKDMASQSGGGESEESLFAVAYGAFWRLKKGPRRGQDFKLKQALVKADFWLLFFSFLCGVGSGVTAINNMGQLAEAQGYSDVSMFISLIGVWNFLGRLGGGALSECFVRAKGIPRTIWMATAQGLMLIAHLLFASAIPGSLHAGSAILGICYGAQFTVMVPTASELFGLKHFGIIFNFITLGDPLGSFLFSGWLAGTLYDREAERQREWTTERPFVTPLPSTLWGILMSQGQGAQCRGAHCFRLTFLVMAGVCVVGVISSLILSYRIRPVYRMLYEAREATISNSKSKDAEARDNLR</sequence>
<dbReference type="GO" id="GO:0016020">
    <property type="term" value="C:membrane"/>
    <property type="evidence" value="ECO:0007669"/>
    <property type="project" value="UniProtKB-SubCell"/>
</dbReference>
<evidence type="ECO:0000259" key="8">
    <source>
        <dbReference type="Pfam" id="PF23262"/>
    </source>
</evidence>
<comment type="subcellular location">
    <subcellularLocation>
        <location evidence="1">Membrane</location>
        <topology evidence="1">Multi-pass membrane protein</topology>
    </subcellularLocation>
</comment>
<evidence type="ECO:0000256" key="6">
    <source>
        <dbReference type="SAM" id="Phobius"/>
    </source>
</evidence>
<reference evidence="9 10" key="1">
    <citation type="journal article" date="2021" name="Nat. Plants">
        <title>The Taxus genome provides insights into paclitaxel biosynthesis.</title>
        <authorList>
            <person name="Xiong X."/>
            <person name="Gou J."/>
            <person name="Liao Q."/>
            <person name="Li Y."/>
            <person name="Zhou Q."/>
            <person name="Bi G."/>
            <person name="Li C."/>
            <person name="Du R."/>
            <person name="Wang X."/>
            <person name="Sun T."/>
            <person name="Guo L."/>
            <person name="Liang H."/>
            <person name="Lu P."/>
            <person name="Wu Y."/>
            <person name="Zhang Z."/>
            <person name="Ro D.K."/>
            <person name="Shang Y."/>
            <person name="Huang S."/>
            <person name="Yan J."/>
        </authorList>
    </citation>
    <scope>NUCLEOTIDE SEQUENCE [LARGE SCALE GENOMIC DNA]</scope>
    <source>
        <strain evidence="9">Ta-2019</strain>
    </source>
</reference>
<feature type="transmembrane region" description="Helical" evidence="6">
    <location>
        <begin position="142"/>
        <end position="165"/>
    </location>
</feature>
<dbReference type="SUPFAM" id="SSF103473">
    <property type="entry name" value="MFS general substrate transporter"/>
    <property type="match status" value="1"/>
</dbReference>
<gene>
    <name evidence="9" type="ORF">KI387_025348</name>
</gene>